<name>A0ABU8LCG5_9MICO</name>
<reference evidence="1 2" key="1">
    <citation type="submission" date="2024-02" db="EMBL/GenBank/DDBJ databases">
        <authorList>
            <person name="Saticioglu I.B."/>
        </authorList>
    </citation>
    <scope>NUCLEOTIDE SEQUENCE [LARGE SCALE GENOMIC DNA]</scope>
    <source>
        <strain evidence="1 2">Mu-80</strain>
    </source>
</reference>
<dbReference type="EMBL" id="JBBDGM010000006">
    <property type="protein sequence ID" value="MEJ1088352.1"/>
    <property type="molecule type" value="Genomic_DNA"/>
</dbReference>
<keyword evidence="2" id="KW-1185">Reference proteome</keyword>
<protein>
    <submittedName>
        <fullName evidence="1">Uncharacterized protein</fullName>
    </submittedName>
</protein>
<dbReference type="RefSeq" id="WP_337332020.1">
    <property type="nucleotide sequence ID" value="NZ_JBBDGM010000006.1"/>
</dbReference>
<evidence type="ECO:0000313" key="2">
    <source>
        <dbReference type="Proteomes" id="UP001371224"/>
    </source>
</evidence>
<accession>A0ABU8LCG5</accession>
<sequence>MPHRIDPAQPVPPLAYCVPWTIVRADRTHPVVTNGGSEPVDFVRVFRDDVDSHKVVDLWGQVLPTETMELCLCASDPDEVVVTVAWFRQADGLEYVWRFVV</sequence>
<evidence type="ECO:0000313" key="1">
    <source>
        <dbReference type="EMBL" id="MEJ1088352.1"/>
    </source>
</evidence>
<dbReference type="Proteomes" id="UP001371224">
    <property type="component" value="Unassembled WGS sequence"/>
</dbReference>
<comment type="caution">
    <text evidence="1">The sequence shown here is derived from an EMBL/GenBank/DDBJ whole genome shotgun (WGS) entry which is preliminary data.</text>
</comment>
<proteinExistence type="predicted"/>
<organism evidence="1 2">
    <name type="scientific">Microbacterium bandirmense</name>
    <dbReference type="NCBI Taxonomy" id="3122050"/>
    <lineage>
        <taxon>Bacteria</taxon>
        <taxon>Bacillati</taxon>
        <taxon>Actinomycetota</taxon>
        <taxon>Actinomycetes</taxon>
        <taxon>Micrococcales</taxon>
        <taxon>Microbacteriaceae</taxon>
        <taxon>Microbacterium</taxon>
    </lineage>
</organism>
<gene>
    <name evidence="1" type="ORF">WDU99_08490</name>
</gene>